<evidence type="ECO:0000259" key="4">
    <source>
        <dbReference type="PROSITE" id="PS50110"/>
    </source>
</evidence>
<gene>
    <name evidence="5" type="ORF">GCM10011511_05380</name>
</gene>
<evidence type="ECO:0000313" key="5">
    <source>
        <dbReference type="EMBL" id="GGA85266.1"/>
    </source>
</evidence>
<dbReference type="Gene3D" id="3.40.50.2300">
    <property type="match status" value="1"/>
</dbReference>
<dbReference type="PANTHER" id="PTHR45339">
    <property type="entry name" value="HYBRID SIGNAL TRANSDUCTION HISTIDINE KINASE J"/>
    <property type="match status" value="1"/>
</dbReference>
<dbReference type="InterPro" id="IPR011006">
    <property type="entry name" value="CheY-like_superfamily"/>
</dbReference>
<reference evidence="5" key="2">
    <citation type="submission" date="2020-09" db="EMBL/GenBank/DDBJ databases">
        <authorList>
            <person name="Sun Q."/>
            <person name="Zhou Y."/>
        </authorList>
    </citation>
    <scope>NUCLEOTIDE SEQUENCE</scope>
    <source>
        <strain evidence="5">CGMCC 1.15448</strain>
    </source>
</reference>
<evidence type="ECO:0000256" key="2">
    <source>
        <dbReference type="ARBA" id="ARBA00023012"/>
    </source>
</evidence>
<protein>
    <recommendedName>
        <fullName evidence="4">Response regulatory domain-containing protein</fullName>
    </recommendedName>
</protein>
<proteinExistence type="predicted"/>
<keyword evidence="2" id="KW-0902">Two-component regulatory system</keyword>
<dbReference type="Proteomes" id="UP000607559">
    <property type="component" value="Unassembled WGS sequence"/>
</dbReference>
<keyword evidence="1 3" id="KW-0597">Phosphoprotein</keyword>
<name>A0A8J2U8D4_9BACT</name>
<sequence>MNTVDDKLKGRRVLIVDDDTRNTFALVSYLEEVGMKIYTAADGYQAIRLMEGGDIEIILMDMMMPEMDGYETIGRIRSDKSTGGIPIIAVTAKAMKGDREKCLEAGASEYVSKPLDLRELLEKMAAMLKPS</sequence>
<feature type="domain" description="Response regulatory" evidence="4">
    <location>
        <begin position="12"/>
        <end position="128"/>
    </location>
</feature>
<dbReference type="InterPro" id="IPR001789">
    <property type="entry name" value="Sig_transdc_resp-reg_receiver"/>
</dbReference>
<dbReference type="PROSITE" id="PS50110">
    <property type="entry name" value="RESPONSE_REGULATORY"/>
    <property type="match status" value="1"/>
</dbReference>
<evidence type="ECO:0000313" key="6">
    <source>
        <dbReference type="Proteomes" id="UP000607559"/>
    </source>
</evidence>
<dbReference type="CDD" id="cd17546">
    <property type="entry name" value="REC_hyHK_CKI1_RcsC-like"/>
    <property type="match status" value="1"/>
</dbReference>
<accession>A0A8J2U8D4</accession>
<dbReference type="GO" id="GO:0000160">
    <property type="term" value="P:phosphorelay signal transduction system"/>
    <property type="evidence" value="ECO:0007669"/>
    <property type="project" value="UniProtKB-KW"/>
</dbReference>
<organism evidence="5 6">
    <name type="scientific">Puia dinghuensis</name>
    <dbReference type="NCBI Taxonomy" id="1792502"/>
    <lineage>
        <taxon>Bacteria</taxon>
        <taxon>Pseudomonadati</taxon>
        <taxon>Bacteroidota</taxon>
        <taxon>Chitinophagia</taxon>
        <taxon>Chitinophagales</taxon>
        <taxon>Chitinophagaceae</taxon>
        <taxon>Puia</taxon>
    </lineage>
</organism>
<dbReference type="RefSeq" id="WP_229688740.1">
    <property type="nucleotide sequence ID" value="NZ_BMJC01000001.1"/>
</dbReference>
<comment type="caution">
    <text evidence="5">The sequence shown here is derived from an EMBL/GenBank/DDBJ whole genome shotgun (WGS) entry which is preliminary data.</text>
</comment>
<dbReference type="SUPFAM" id="SSF52172">
    <property type="entry name" value="CheY-like"/>
    <property type="match status" value="1"/>
</dbReference>
<feature type="modified residue" description="4-aspartylphosphate" evidence="3">
    <location>
        <position position="61"/>
    </location>
</feature>
<dbReference type="EMBL" id="BMJC01000001">
    <property type="protein sequence ID" value="GGA85266.1"/>
    <property type="molecule type" value="Genomic_DNA"/>
</dbReference>
<dbReference type="SMART" id="SM00448">
    <property type="entry name" value="REC"/>
    <property type="match status" value="1"/>
</dbReference>
<evidence type="ECO:0000256" key="3">
    <source>
        <dbReference type="PROSITE-ProRule" id="PRU00169"/>
    </source>
</evidence>
<dbReference type="AlphaFoldDB" id="A0A8J2U8D4"/>
<dbReference type="Pfam" id="PF00072">
    <property type="entry name" value="Response_reg"/>
    <property type="match status" value="1"/>
</dbReference>
<reference evidence="5" key="1">
    <citation type="journal article" date="2014" name="Int. J. Syst. Evol. Microbiol.">
        <title>Complete genome sequence of Corynebacterium casei LMG S-19264T (=DSM 44701T), isolated from a smear-ripened cheese.</title>
        <authorList>
            <consortium name="US DOE Joint Genome Institute (JGI-PGF)"/>
            <person name="Walter F."/>
            <person name="Albersmeier A."/>
            <person name="Kalinowski J."/>
            <person name="Ruckert C."/>
        </authorList>
    </citation>
    <scope>NUCLEOTIDE SEQUENCE</scope>
    <source>
        <strain evidence="5">CGMCC 1.15448</strain>
    </source>
</reference>
<evidence type="ECO:0000256" key="1">
    <source>
        <dbReference type="ARBA" id="ARBA00022553"/>
    </source>
</evidence>
<keyword evidence="6" id="KW-1185">Reference proteome</keyword>
<dbReference type="PANTHER" id="PTHR45339:SF1">
    <property type="entry name" value="HYBRID SIGNAL TRANSDUCTION HISTIDINE KINASE J"/>
    <property type="match status" value="1"/>
</dbReference>